<dbReference type="PANTHER" id="PTHR22950">
    <property type="entry name" value="AMINO ACID TRANSPORTER"/>
    <property type="match status" value="1"/>
</dbReference>
<evidence type="ECO:0000256" key="6">
    <source>
        <dbReference type="SAM" id="MobiDB-lite"/>
    </source>
</evidence>
<feature type="transmembrane region" description="Helical" evidence="7">
    <location>
        <begin position="278"/>
        <end position="298"/>
    </location>
</feature>
<accession>A0AAX6MH02</accession>
<dbReference type="InterPro" id="IPR013057">
    <property type="entry name" value="AA_transpt_TM"/>
</dbReference>
<feature type="transmembrane region" description="Helical" evidence="7">
    <location>
        <begin position="310"/>
        <end position="333"/>
    </location>
</feature>
<feature type="transmembrane region" description="Helical" evidence="7">
    <location>
        <begin position="236"/>
        <end position="258"/>
    </location>
</feature>
<comment type="similarity">
    <text evidence="2">Belongs to the amino acid/polyamine transporter 2 family.</text>
</comment>
<feature type="transmembrane region" description="Helical" evidence="7">
    <location>
        <begin position="213"/>
        <end position="231"/>
    </location>
</feature>
<feature type="transmembrane region" description="Helical" evidence="7">
    <location>
        <begin position="353"/>
        <end position="377"/>
    </location>
</feature>
<reference evidence="9 10" key="1">
    <citation type="journal article" date="2024" name="Front Chem Biol">
        <title>Unveiling the potential of Daldinia eschscholtzii MFLUCC 19-0629 through bioactivity and bioinformatics studies for enhanced sustainable agriculture production.</title>
        <authorList>
            <person name="Brooks S."/>
            <person name="Weaver J.A."/>
            <person name="Klomchit A."/>
            <person name="Alharthi S.A."/>
            <person name="Onlamun T."/>
            <person name="Nurani R."/>
            <person name="Vong T.K."/>
            <person name="Alberti F."/>
            <person name="Greco C."/>
        </authorList>
    </citation>
    <scope>NUCLEOTIDE SEQUENCE [LARGE SCALE GENOMIC DNA]</scope>
    <source>
        <strain evidence="9">MFLUCC 19-0629</strain>
    </source>
</reference>
<dbReference type="Proteomes" id="UP001369815">
    <property type="component" value="Unassembled WGS sequence"/>
</dbReference>
<gene>
    <name evidence="9" type="ORF">Daesc_006246</name>
</gene>
<evidence type="ECO:0000256" key="1">
    <source>
        <dbReference type="ARBA" id="ARBA00004141"/>
    </source>
</evidence>
<dbReference type="GO" id="GO:0016020">
    <property type="term" value="C:membrane"/>
    <property type="evidence" value="ECO:0007669"/>
    <property type="project" value="UniProtKB-SubCell"/>
</dbReference>
<dbReference type="AlphaFoldDB" id="A0AAX6MH02"/>
<feature type="transmembrane region" description="Helical" evidence="7">
    <location>
        <begin position="122"/>
        <end position="147"/>
    </location>
</feature>
<sequence length="607" mass="65531">MAPPQSLERTPISYRRSVQCRQQGPRSAPLDSEFLGGQGDRSLSLLVHTLSRGKVEGSEYNDAVHVDREEGVVSSGLPNDVFGQEDDHEIKYKTLSWPLTAVLMITEIISNGMLSLPSSLDAVGIVPGVIVIAFLGAFATFTAWLLIQFKMRHPEGVGILMFHKPLDILLTKVGREILSAGTVIFAVCAAGSQILAGQLALTVLSDAKLCATAFSGIFTVAVAICSFPRVLHDLSLVWIIGGISIISAGTVAMVGAGAVPVDPGNIVIARSSDFTSAFISLTNPVFAYAGHFVFFIFISEMRSPKDAMKAAWTLQIVATCFYIAFAVVTYWYIGQGVSSPSLLSLSPLWSKVSFGLAIPNFFIAGSLNLHTAAKLVFVRLFRRSRHIHLHTFTGWSVWTLLVLLVNTAAFLFAVGIPIFNYLVGIAASMFAAWYTYGLAGAITTKDWKGCRGLEPAVALLVQNAIPPYLIGIESNNIKSFSASTGRRGGDGLGEQPSPMIFESLIACLGESVIAARENGTALMDNVLRTHARIILYGDDDPLNHTPADNDECLTLFKQDYGLLPISPPQVESREADNAMQISPDSVRALLSIPFTEERMQQAAPVEF</sequence>
<protein>
    <recommendedName>
        <fullName evidence="8">Amino acid transporter transmembrane domain-containing protein</fullName>
    </recommendedName>
</protein>
<feature type="domain" description="Amino acid transporter transmembrane" evidence="8">
    <location>
        <begin position="94"/>
        <end position="440"/>
    </location>
</feature>
<dbReference type="Pfam" id="PF01490">
    <property type="entry name" value="Aa_trans"/>
    <property type="match status" value="1"/>
</dbReference>
<comment type="caution">
    <text evidence="9">The sequence shown here is derived from an EMBL/GenBank/DDBJ whole genome shotgun (WGS) entry which is preliminary data.</text>
</comment>
<keyword evidence="3 7" id="KW-0812">Transmembrane</keyword>
<evidence type="ECO:0000313" key="9">
    <source>
        <dbReference type="EMBL" id="KAK6951723.1"/>
    </source>
</evidence>
<keyword evidence="5 7" id="KW-0472">Membrane</keyword>
<evidence type="ECO:0000313" key="10">
    <source>
        <dbReference type="Proteomes" id="UP001369815"/>
    </source>
</evidence>
<evidence type="ECO:0000256" key="4">
    <source>
        <dbReference type="ARBA" id="ARBA00022989"/>
    </source>
</evidence>
<dbReference type="EMBL" id="JBANMG010000006">
    <property type="protein sequence ID" value="KAK6951723.1"/>
    <property type="molecule type" value="Genomic_DNA"/>
</dbReference>
<evidence type="ECO:0000256" key="2">
    <source>
        <dbReference type="ARBA" id="ARBA00008066"/>
    </source>
</evidence>
<proteinExistence type="inferred from homology"/>
<dbReference type="GO" id="GO:0015179">
    <property type="term" value="F:L-amino acid transmembrane transporter activity"/>
    <property type="evidence" value="ECO:0007669"/>
    <property type="project" value="TreeGrafter"/>
</dbReference>
<dbReference type="PANTHER" id="PTHR22950:SF479">
    <property type="entry name" value="AMINO ACID TRANSPORTER (EUROFUNG)-RELATED"/>
    <property type="match status" value="1"/>
</dbReference>
<feature type="transmembrane region" description="Helical" evidence="7">
    <location>
        <begin position="177"/>
        <end position="201"/>
    </location>
</feature>
<evidence type="ECO:0000256" key="5">
    <source>
        <dbReference type="ARBA" id="ARBA00023136"/>
    </source>
</evidence>
<evidence type="ECO:0000256" key="3">
    <source>
        <dbReference type="ARBA" id="ARBA00022692"/>
    </source>
</evidence>
<evidence type="ECO:0000259" key="8">
    <source>
        <dbReference type="Pfam" id="PF01490"/>
    </source>
</evidence>
<feature type="transmembrane region" description="Helical" evidence="7">
    <location>
        <begin position="418"/>
        <end position="439"/>
    </location>
</feature>
<organism evidence="9 10">
    <name type="scientific">Daldinia eschscholtzii</name>
    <dbReference type="NCBI Taxonomy" id="292717"/>
    <lineage>
        <taxon>Eukaryota</taxon>
        <taxon>Fungi</taxon>
        <taxon>Dikarya</taxon>
        <taxon>Ascomycota</taxon>
        <taxon>Pezizomycotina</taxon>
        <taxon>Sordariomycetes</taxon>
        <taxon>Xylariomycetidae</taxon>
        <taxon>Xylariales</taxon>
        <taxon>Hypoxylaceae</taxon>
        <taxon>Daldinia</taxon>
    </lineage>
</organism>
<evidence type="ECO:0000256" key="7">
    <source>
        <dbReference type="SAM" id="Phobius"/>
    </source>
</evidence>
<keyword evidence="10" id="KW-1185">Reference proteome</keyword>
<keyword evidence="4 7" id="KW-1133">Transmembrane helix</keyword>
<feature type="transmembrane region" description="Helical" evidence="7">
    <location>
        <begin position="389"/>
        <end position="412"/>
    </location>
</feature>
<feature type="region of interest" description="Disordered" evidence="6">
    <location>
        <begin position="1"/>
        <end position="33"/>
    </location>
</feature>
<name>A0AAX6MH02_9PEZI</name>
<comment type="subcellular location">
    <subcellularLocation>
        <location evidence="1">Membrane</location>
        <topology evidence="1">Multi-pass membrane protein</topology>
    </subcellularLocation>
</comment>